<dbReference type="InterPro" id="IPR001314">
    <property type="entry name" value="Peptidase_S1A"/>
</dbReference>
<protein>
    <recommendedName>
        <fullName evidence="2">Peptidase S1 domain-containing protein</fullName>
    </recommendedName>
</protein>
<evidence type="ECO:0000256" key="1">
    <source>
        <dbReference type="ARBA" id="ARBA00023157"/>
    </source>
</evidence>
<dbReference type="CDD" id="cd00190">
    <property type="entry name" value="Tryp_SPc"/>
    <property type="match status" value="1"/>
</dbReference>
<dbReference type="InterPro" id="IPR001254">
    <property type="entry name" value="Trypsin_dom"/>
</dbReference>
<organism evidence="3 4">
    <name type="scientific">Xenotaenia resolanae</name>
    <dbReference type="NCBI Taxonomy" id="208358"/>
    <lineage>
        <taxon>Eukaryota</taxon>
        <taxon>Metazoa</taxon>
        <taxon>Chordata</taxon>
        <taxon>Craniata</taxon>
        <taxon>Vertebrata</taxon>
        <taxon>Euteleostomi</taxon>
        <taxon>Actinopterygii</taxon>
        <taxon>Neopterygii</taxon>
        <taxon>Teleostei</taxon>
        <taxon>Neoteleostei</taxon>
        <taxon>Acanthomorphata</taxon>
        <taxon>Ovalentaria</taxon>
        <taxon>Atherinomorphae</taxon>
        <taxon>Cyprinodontiformes</taxon>
        <taxon>Goodeidae</taxon>
        <taxon>Xenotaenia</taxon>
    </lineage>
</organism>
<dbReference type="Gene3D" id="2.40.10.10">
    <property type="entry name" value="Trypsin-like serine proteases"/>
    <property type="match status" value="2"/>
</dbReference>
<evidence type="ECO:0000313" key="3">
    <source>
        <dbReference type="EMBL" id="MEQ2275752.1"/>
    </source>
</evidence>
<name>A0ABV0X582_9TELE</name>
<proteinExistence type="predicted"/>
<keyword evidence="1" id="KW-1015">Disulfide bond</keyword>
<dbReference type="InterPro" id="IPR009003">
    <property type="entry name" value="Peptidase_S1_PA"/>
</dbReference>
<dbReference type="PROSITE" id="PS50240">
    <property type="entry name" value="TRYPSIN_DOM"/>
    <property type="match status" value="2"/>
</dbReference>
<accession>A0ABV0X582</accession>
<dbReference type="Proteomes" id="UP001444071">
    <property type="component" value="Unassembled WGS sequence"/>
</dbReference>
<gene>
    <name evidence="3" type="ORF">XENORESO_008163</name>
</gene>
<keyword evidence="4" id="KW-1185">Reference proteome</keyword>
<feature type="domain" description="Peptidase S1" evidence="2">
    <location>
        <begin position="1"/>
        <end position="167"/>
    </location>
</feature>
<feature type="domain" description="Peptidase S1" evidence="2">
    <location>
        <begin position="216"/>
        <end position="442"/>
    </location>
</feature>
<dbReference type="SMART" id="SM00020">
    <property type="entry name" value="Tryp_SPc"/>
    <property type="match status" value="1"/>
</dbReference>
<dbReference type="EMBL" id="JAHRIM010082658">
    <property type="protein sequence ID" value="MEQ2275752.1"/>
    <property type="molecule type" value="Genomic_DNA"/>
</dbReference>
<dbReference type="PANTHER" id="PTHR24253:SF127">
    <property type="entry name" value="SERINE PROTEASE 27-LIKE"/>
    <property type="match status" value="1"/>
</dbReference>
<evidence type="ECO:0000313" key="4">
    <source>
        <dbReference type="Proteomes" id="UP001444071"/>
    </source>
</evidence>
<dbReference type="InterPro" id="IPR043504">
    <property type="entry name" value="Peptidase_S1_PA_chymotrypsin"/>
</dbReference>
<dbReference type="PRINTS" id="PR00722">
    <property type="entry name" value="CHYMOTRYPSIN"/>
</dbReference>
<evidence type="ECO:0000259" key="2">
    <source>
        <dbReference type="PROSITE" id="PS50240"/>
    </source>
</evidence>
<sequence>FTSSTANLRVYLGRQSQQGSNPNEVVRTVAQVIIHKDFKVSTLDNDIALVKLSSAVTFTSYISPVCLAASDSTFYSDVDSWVTGWGNTGFSGRSHNRTEERSCSYSGQLRVNGSSFSPKPDGGEGARLLPGDHLCLLASGVVQQIISSHRLSTTLSQYQAWINSQITTNPPGFVTYTSTGNDRDLSVSCPGSFIDCCFIILSPAVVCGHAPLNTRIVGGGLSVTVGEWPWMASLLQKGKHVCGGTLVSEDAVLTNANCFSGSLNMSEYIVVLGRFKQNGANPFEVFFNVVNITLSNLTGSNIALLQLSTKPILNNYIQPVCLGNGRTFSVGSTCWATGWSFGNGGESNRPRLTQQCEQDLLEFKTTVSDCGNASVTNSMCTSQFALEQGDSGGPLMCEQDGSWFQVVVLSYVDISTRQNKETTVMVFENLNRFQDFLIQSLRTFLTPTIEDNTFVTNSTVNTTAATSIMATSGGSQHYFSWFLCWHLFVLTFCLQLFP</sequence>
<dbReference type="PANTHER" id="PTHR24253">
    <property type="entry name" value="TRANSMEMBRANE PROTEASE SERINE"/>
    <property type="match status" value="1"/>
</dbReference>
<feature type="non-terminal residue" evidence="3">
    <location>
        <position position="1"/>
    </location>
</feature>
<dbReference type="Pfam" id="PF00089">
    <property type="entry name" value="Trypsin"/>
    <property type="match status" value="2"/>
</dbReference>
<reference evidence="3 4" key="1">
    <citation type="submission" date="2021-06" db="EMBL/GenBank/DDBJ databases">
        <authorList>
            <person name="Palmer J.M."/>
        </authorList>
    </citation>
    <scope>NUCLEOTIDE SEQUENCE [LARGE SCALE GENOMIC DNA]</scope>
    <source>
        <strain evidence="3 4">XR_2019</strain>
        <tissue evidence="3">Muscle</tissue>
    </source>
</reference>
<comment type="caution">
    <text evidence="3">The sequence shown here is derived from an EMBL/GenBank/DDBJ whole genome shotgun (WGS) entry which is preliminary data.</text>
</comment>
<dbReference type="SUPFAM" id="SSF50494">
    <property type="entry name" value="Trypsin-like serine proteases"/>
    <property type="match status" value="2"/>
</dbReference>